<feature type="active site" description="Proton donor" evidence="9 10">
    <location>
        <position position="58"/>
    </location>
</feature>
<comment type="subcellular location">
    <subcellularLocation>
        <location evidence="9">Cytoplasm</location>
    </subcellularLocation>
</comment>
<comment type="catalytic activity">
    <reaction evidence="9">
        <text>L-aspartate + H(+) = beta-alanine + CO2</text>
        <dbReference type="Rhea" id="RHEA:19497"/>
        <dbReference type="ChEBI" id="CHEBI:15378"/>
        <dbReference type="ChEBI" id="CHEBI:16526"/>
        <dbReference type="ChEBI" id="CHEBI:29991"/>
        <dbReference type="ChEBI" id="CHEBI:57966"/>
        <dbReference type="EC" id="4.1.1.11"/>
    </reaction>
</comment>
<evidence type="ECO:0000256" key="6">
    <source>
        <dbReference type="ARBA" id="ARBA00023239"/>
    </source>
</evidence>
<comment type="function">
    <text evidence="9">Catalyzes the pyruvoyl-dependent decarboxylation of aspartate to produce beta-alanine.</text>
</comment>
<comment type="subunit">
    <text evidence="9">Heterooctamer of four alpha and four beta subunits.</text>
</comment>
<keyword evidence="1 9" id="KW-0963">Cytoplasm</keyword>
<dbReference type="EMBL" id="WESC01000015">
    <property type="protein sequence ID" value="KAB7738860.1"/>
    <property type="molecule type" value="Genomic_DNA"/>
</dbReference>
<sequence>MILTMMKAKIHRATVTQCDLNYEGSITIDRDLLEASGILVNEQVDVLNINTGARFTTYAIEGAAGSGIIGINGAAARLAQAGDLVIVISYAQMEEAEAKRHCPTVLLMDAKNRILEPA</sequence>
<dbReference type="GO" id="GO:0006523">
    <property type="term" value="P:alanine biosynthetic process"/>
    <property type="evidence" value="ECO:0007669"/>
    <property type="project" value="InterPro"/>
</dbReference>
<dbReference type="CDD" id="cd06919">
    <property type="entry name" value="Asp_decarbox"/>
    <property type="match status" value="1"/>
</dbReference>
<evidence type="ECO:0000256" key="5">
    <source>
        <dbReference type="ARBA" id="ARBA00023145"/>
    </source>
</evidence>
<evidence type="ECO:0000256" key="9">
    <source>
        <dbReference type="HAMAP-Rule" id="MF_00446"/>
    </source>
</evidence>
<dbReference type="GO" id="GO:0004068">
    <property type="term" value="F:aspartate 1-decarboxylase activity"/>
    <property type="evidence" value="ECO:0007669"/>
    <property type="project" value="UniProtKB-UniRule"/>
</dbReference>
<proteinExistence type="inferred from homology"/>
<keyword evidence="7 9" id="KW-0704">Schiff base</keyword>
<evidence type="ECO:0000256" key="7">
    <source>
        <dbReference type="ARBA" id="ARBA00023270"/>
    </source>
</evidence>
<dbReference type="Gene3D" id="2.40.40.20">
    <property type="match status" value="1"/>
</dbReference>
<dbReference type="EC" id="4.1.1.11" evidence="9"/>
<evidence type="ECO:0000256" key="13">
    <source>
        <dbReference type="PIRSR" id="PIRSR006246-5"/>
    </source>
</evidence>
<keyword evidence="5 9" id="KW-0865">Zymogen</keyword>
<keyword evidence="8 9" id="KW-0670">Pyruvate</keyword>
<dbReference type="PANTHER" id="PTHR21012">
    <property type="entry name" value="ASPARTATE 1-DECARBOXYLASE"/>
    <property type="match status" value="1"/>
</dbReference>
<dbReference type="RefSeq" id="WP_152217135.1">
    <property type="nucleotide sequence ID" value="NZ_WESC01000015.1"/>
</dbReference>
<accession>A0A6N6VHR5</accession>
<feature type="binding site" evidence="9 11">
    <location>
        <begin position="73"/>
        <end position="75"/>
    </location>
    <ligand>
        <name>substrate</name>
    </ligand>
</feature>
<keyword evidence="4 9" id="KW-0068">Autocatalytic cleavage</keyword>
<evidence type="ECO:0000256" key="10">
    <source>
        <dbReference type="PIRSR" id="PIRSR006246-1"/>
    </source>
</evidence>
<name>A0A6N6VHR5_9HYPH</name>
<dbReference type="InterPro" id="IPR009010">
    <property type="entry name" value="Asp_de-COase-like_dom_sf"/>
</dbReference>
<dbReference type="UniPathway" id="UPA00028">
    <property type="reaction ID" value="UER00002"/>
</dbReference>
<evidence type="ECO:0000256" key="8">
    <source>
        <dbReference type="ARBA" id="ARBA00023317"/>
    </source>
</evidence>
<evidence type="ECO:0000256" key="11">
    <source>
        <dbReference type="PIRSR" id="PIRSR006246-2"/>
    </source>
</evidence>
<comment type="cofactor">
    <cofactor evidence="9 10">
        <name>pyruvate</name>
        <dbReference type="ChEBI" id="CHEBI:15361"/>
    </cofactor>
    <text evidence="9 10">Binds 1 pyruvoyl group covalently per subunit.</text>
</comment>
<evidence type="ECO:0000313" key="15">
    <source>
        <dbReference type="Proteomes" id="UP000468901"/>
    </source>
</evidence>
<dbReference type="GO" id="GO:0015940">
    <property type="term" value="P:pantothenate biosynthetic process"/>
    <property type="evidence" value="ECO:0007669"/>
    <property type="project" value="UniProtKB-UniRule"/>
</dbReference>
<gene>
    <name evidence="9" type="primary">panD</name>
    <name evidence="14" type="ORF">F2P47_14665</name>
</gene>
<dbReference type="Pfam" id="PF02261">
    <property type="entry name" value="Asp_decarbox"/>
    <property type="match status" value="1"/>
</dbReference>
<evidence type="ECO:0000256" key="4">
    <source>
        <dbReference type="ARBA" id="ARBA00022813"/>
    </source>
</evidence>
<evidence type="ECO:0000256" key="3">
    <source>
        <dbReference type="ARBA" id="ARBA00022793"/>
    </source>
</evidence>
<evidence type="ECO:0000256" key="12">
    <source>
        <dbReference type="PIRSR" id="PIRSR006246-3"/>
    </source>
</evidence>
<evidence type="ECO:0000313" key="14">
    <source>
        <dbReference type="EMBL" id="KAB7738860.1"/>
    </source>
</evidence>
<keyword evidence="2 9" id="KW-0566">Pantothenate biosynthesis</keyword>
<organism evidence="14 15">
    <name type="scientific">Parvibaculum sedimenti</name>
    <dbReference type="NCBI Taxonomy" id="2608632"/>
    <lineage>
        <taxon>Bacteria</taxon>
        <taxon>Pseudomonadati</taxon>
        <taxon>Pseudomonadota</taxon>
        <taxon>Alphaproteobacteria</taxon>
        <taxon>Hyphomicrobiales</taxon>
        <taxon>Parvibaculaceae</taxon>
        <taxon>Parvibaculum</taxon>
    </lineage>
</organism>
<comment type="pathway">
    <text evidence="9">Cofactor biosynthesis; (R)-pantothenate biosynthesis; beta-alanine from L-aspartate: step 1/1.</text>
</comment>
<keyword evidence="3 9" id="KW-0210">Decarboxylase</keyword>
<comment type="PTM">
    <text evidence="9 12">Is synthesized initially as an inactive proenzyme, which is activated by self-cleavage at a specific serine bond to produce a beta-subunit with a hydroxyl group at its C-terminus and an alpha-subunit with a pyruvoyl group at its N-terminus.</text>
</comment>
<feature type="active site" description="Schiff-base intermediate with substrate; via pyruvic acid" evidence="9 10">
    <location>
        <position position="25"/>
    </location>
</feature>
<feature type="chain" id="PRO_5027182253" description="Aspartate 1-decarboxylase beta chain" evidence="9 13">
    <location>
        <begin position="1"/>
        <end position="24"/>
    </location>
</feature>
<comment type="caution">
    <text evidence="14">The sequence shown here is derived from an EMBL/GenBank/DDBJ whole genome shotgun (WGS) entry which is preliminary data.</text>
</comment>
<comment type="similarity">
    <text evidence="9">Belongs to the PanD family.</text>
</comment>
<feature type="modified residue" description="Pyruvic acid (Ser)" evidence="9 12">
    <location>
        <position position="25"/>
    </location>
</feature>
<dbReference type="Proteomes" id="UP000468901">
    <property type="component" value="Unassembled WGS sequence"/>
</dbReference>
<dbReference type="AlphaFoldDB" id="A0A6N6VHR5"/>
<dbReference type="HAMAP" id="MF_00446">
    <property type="entry name" value="PanD"/>
    <property type="match status" value="1"/>
</dbReference>
<protein>
    <recommendedName>
        <fullName evidence="9">Aspartate 1-decarboxylase</fullName>
        <ecNumber evidence="9">4.1.1.11</ecNumber>
    </recommendedName>
    <alternativeName>
        <fullName evidence="9">Aspartate alpha-decarboxylase</fullName>
    </alternativeName>
    <component>
        <recommendedName>
            <fullName evidence="9">Aspartate 1-decarboxylase beta chain</fullName>
        </recommendedName>
    </component>
    <component>
        <recommendedName>
            <fullName evidence="9">Aspartate 1-decarboxylase alpha chain</fullName>
        </recommendedName>
    </component>
</protein>
<dbReference type="InterPro" id="IPR003190">
    <property type="entry name" value="Asp_decarbox"/>
</dbReference>
<keyword evidence="6 9" id="KW-0456">Lyase</keyword>
<dbReference type="NCBIfam" id="TIGR00223">
    <property type="entry name" value="panD"/>
    <property type="match status" value="1"/>
</dbReference>
<feature type="chain" id="PRO_5027182252" description="Aspartate 1-decarboxylase alpha chain" evidence="9 13">
    <location>
        <begin position="25"/>
        <end position="118"/>
    </location>
</feature>
<keyword evidence="15" id="KW-1185">Reference proteome</keyword>
<dbReference type="PANTHER" id="PTHR21012:SF0">
    <property type="entry name" value="ASPARTATE 1-DECARBOXYLASE"/>
    <property type="match status" value="1"/>
</dbReference>
<evidence type="ECO:0000256" key="2">
    <source>
        <dbReference type="ARBA" id="ARBA00022655"/>
    </source>
</evidence>
<reference evidence="14 15" key="1">
    <citation type="submission" date="2019-09" db="EMBL/GenBank/DDBJ databases">
        <title>Parvibaculum sedimenti sp. nov., isolated from sediment.</title>
        <authorList>
            <person name="Wang Y."/>
        </authorList>
    </citation>
    <scope>NUCLEOTIDE SEQUENCE [LARGE SCALE GENOMIC DNA]</scope>
    <source>
        <strain evidence="14 15">HXT-9</strain>
    </source>
</reference>
<feature type="binding site" evidence="9 11">
    <location>
        <position position="57"/>
    </location>
    <ligand>
        <name>substrate</name>
    </ligand>
</feature>
<evidence type="ECO:0000256" key="1">
    <source>
        <dbReference type="ARBA" id="ARBA00022490"/>
    </source>
</evidence>
<dbReference type="SUPFAM" id="SSF50692">
    <property type="entry name" value="ADC-like"/>
    <property type="match status" value="1"/>
</dbReference>
<dbReference type="GO" id="GO:0005829">
    <property type="term" value="C:cytosol"/>
    <property type="evidence" value="ECO:0007669"/>
    <property type="project" value="TreeGrafter"/>
</dbReference>
<dbReference type="PIRSF" id="PIRSF006246">
    <property type="entry name" value="Asp_decarbox"/>
    <property type="match status" value="1"/>
</dbReference>